<evidence type="ECO:0000256" key="1">
    <source>
        <dbReference type="SAM" id="MobiDB-lite"/>
    </source>
</evidence>
<dbReference type="PANTHER" id="PTHR31778">
    <property type="entry name" value="BUD SITE SELECTION PROTEIN RAX2"/>
    <property type="match status" value="1"/>
</dbReference>
<reference evidence="3" key="1">
    <citation type="submission" date="2024-05" db="EMBL/GenBank/DDBJ databases">
        <title>Draft genome assemblies of 36 bacteria isolated from hibernating arctic ground squirrels.</title>
        <authorList>
            <person name="McKee H."/>
            <person name="Mullen L."/>
            <person name="Drown D.M."/>
            <person name="Duddleston K.N."/>
        </authorList>
    </citation>
    <scope>NUCLEOTIDE SEQUENCE</scope>
    <source>
        <strain evidence="3">AR004</strain>
    </source>
</reference>
<evidence type="ECO:0000313" key="3">
    <source>
        <dbReference type="EMBL" id="XCP82225.1"/>
    </source>
</evidence>
<dbReference type="SUPFAM" id="SSF50998">
    <property type="entry name" value="Quinoprotein alcohol dehydrogenase-like"/>
    <property type="match status" value="1"/>
</dbReference>
<gene>
    <name evidence="3" type="ORF">ABXS69_09800</name>
</gene>
<evidence type="ECO:0000256" key="2">
    <source>
        <dbReference type="SAM" id="SignalP"/>
    </source>
</evidence>
<name>A0AAU8N498_9ACTO</name>
<feature type="compositionally biased region" description="Basic and acidic residues" evidence="1">
    <location>
        <begin position="461"/>
        <end position="473"/>
    </location>
</feature>
<feature type="compositionally biased region" description="Basic residues" evidence="1">
    <location>
        <begin position="480"/>
        <end position="501"/>
    </location>
</feature>
<dbReference type="RefSeq" id="WP_366180470.1">
    <property type="nucleotide sequence ID" value="NZ_CP159989.1"/>
</dbReference>
<sequence>MSAYRPLRALAALAACVPMSLAFLPVAAPAAAAEAPAAAAAADASGRLQSNHTADPLPTVQINGVVWDQVIVDDTVYAVGSFTKARPAGVPAGTNETVRSNILAYKLSTGELIQEFAPQLNGTGRVLALSEDKKTLYVGGDFNKVNDEFHSGLAAFDISTPAGRLISRFRPQFQTTVRAIGVRGDTVYAGGAFKHVNGVQRLKAAAVSASTGETLSWAPKAEGNNAQVWSLQVSPDGTKVALGGSFTTLNGSNNPGYGLGLVSASDGQLLSTPINSEVRNGGVYGAITDLKTDGTSLYGVGYSFSVRNANLEGAFKADWNGNMTWVEPCHGDSYAIHPTADQVYIASHAHSCQTIGGWADSYYKDEHGTTRQRQYRLTSFTASGEVTVGRKGTDGYKDWSGKTSPAIVDWFPELLRRHLHRPGPGRLGRHRQRRVHRRRGRVPRRRRQAPAGARPLPQARRHQEPRPRGEGLRPRPARLQPRRRRSRRHLHPHLGPRRLHPHLLALPR</sequence>
<dbReference type="AlphaFoldDB" id="A0AAU8N498"/>
<keyword evidence="2" id="KW-0732">Signal</keyword>
<accession>A0AAU8N498</accession>
<feature type="compositionally biased region" description="Low complexity" evidence="1">
    <location>
        <begin position="449"/>
        <end position="458"/>
    </location>
</feature>
<feature type="signal peptide" evidence="2">
    <location>
        <begin position="1"/>
        <end position="22"/>
    </location>
</feature>
<dbReference type="GO" id="GO:1902929">
    <property type="term" value="C:plasma membrane of growing cell tip"/>
    <property type="evidence" value="ECO:0007669"/>
    <property type="project" value="TreeGrafter"/>
</dbReference>
<feature type="region of interest" description="Disordered" evidence="1">
    <location>
        <begin position="419"/>
        <end position="508"/>
    </location>
</feature>
<organism evidence="3">
    <name type="scientific">Actinomyces timonensis</name>
    <dbReference type="NCBI Taxonomy" id="1288391"/>
    <lineage>
        <taxon>Bacteria</taxon>
        <taxon>Bacillati</taxon>
        <taxon>Actinomycetota</taxon>
        <taxon>Actinomycetes</taxon>
        <taxon>Actinomycetales</taxon>
        <taxon>Actinomycetaceae</taxon>
        <taxon>Actinomyces</taxon>
    </lineage>
</organism>
<dbReference type="PANTHER" id="PTHR31778:SF2">
    <property type="entry name" value="BUD SITE SELECTION PROTEIN RAX2"/>
    <property type="match status" value="1"/>
</dbReference>
<proteinExistence type="predicted"/>
<feature type="compositionally biased region" description="Basic residues" evidence="1">
    <location>
        <begin position="419"/>
        <end position="448"/>
    </location>
</feature>
<dbReference type="EMBL" id="CP159989">
    <property type="protein sequence ID" value="XCP82225.1"/>
    <property type="molecule type" value="Genomic_DNA"/>
</dbReference>
<feature type="chain" id="PRO_5043717384" evidence="2">
    <location>
        <begin position="23"/>
        <end position="508"/>
    </location>
</feature>
<protein>
    <submittedName>
        <fullName evidence="3">Uncharacterized protein</fullName>
    </submittedName>
</protein>
<dbReference type="InterPro" id="IPR011047">
    <property type="entry name" value="Quinoprotein_ADH-like_sf"/>
</dbReference>